<dbReference type="PATRIC" id="fig|1128398.3.peg.1371"/>
<dbReference type="Pfam" id="PF00905">
    <property type="entry name" value="Transpeptidase"/>
    <property type="match status" value="1"/>
</dbReference>
<comment type="catalytic activity">
    <reaction evidence="1">
        <text>a beta-lactam + H2O = a substituted beta-amino acid</text>
        <dbReference type="Rhea" id="RHEA:20401"/>
        <dbReference type="ChEBI" id="CHEBI:15377"/>
        <dbReference type="ChEBI" id="CHEBI:35627"/>
        <dbReference type="ChEBI" id="CHEBI:140347"/>
        <dbReference type="EC" id="3.5.2.6"/>
    </reaction>
</comment>
<dbReference type="InterPro" id="IPR005311">
    <property type="entry name" value="PBP_dimer"/>
</dbReference>
<evidence type="ECO:0000256" key="8">
    <source>
        <dbReference type="ARBA" id="ARBA00023136"/>
    </source>
</evidence>
<evidence type="ECO:0000256" key="2">
    <source>
        <dbReference type="ARBA" id="ARBA00004370"/>
    </source>
</evidence>
<dbReference type="PANTHER" id="PTHR30627:SF6">
    <property type="entry name" value="BETA-LACTAMASE YBXI-RELATED"/>
    <property type="match status" value="1"/>
</dbReference>
<dbReference type="GO" id="GO:0005886">
    <property type="term" value="C:plasma membrane"/>
    <property type="evidence" value="ECO:0007669"/>
    <property type="project" value="TreeGrafter"/>
</dbReference>
<keyword evidence="11" id="KW-1133">Transmembrane helix</keyword>
<dbReference type="GO" id="GO:0046677">
    <property type="term" value="P:response to antibiotic"/>
    <property type="evidence" value="ECO:0007669"/>
    <property type="project" value="UniProtKB-KW"/>
</dbReference>
<dbReference type="GO" id="GO:0016757">
    <property type="term" value="F:glycosyltransferase activity"/>
    <property type="evidence" value="ECO:0007669"/>
    <property type="project" value="UniProtKB-KW"/>
</dbReference>
<dbReference type="PANTHER" id="PTHR30627">
    <property type="entry name" value="PEPTIDOGLYCAN D,D-TRANSPEPTIDASE"/>
    <property type="match status" value="1"/>
</dbReference>
<dbReference type="STRING" id="1128398.Curi_c13470"/>
<keyword evidence="7" id="KW-0378">Hydrolase</keyword>
<dbReference type="GO" id="GO:0008800">
    <property type="term" value="F:beta-lactamase activity"/>
    <property type="evidence" value="ECO:0007669"/>
    <property type="project" value="UniProtKB-EC"/>
</dbReference>
<dbReference type="eggNOG" id="COG0768">
    <property type="taxonomic scope" value="Bacteria"/>
</dbReference>
<keyword evidence="14" id="KW-0328">Glycosyltransferase</keyword>
<proteinExistence type="inferred from homology"/>
<evidence type="ECO:0000313" key="14">
    <source>
        <dbReference type="EMBL" id="AFS78357.1"/>
    </source>
</evidence>
<dbReference type="InterPro" id="IPR001460">
    <property type="entry name" value="PCN-bd_Tpept"/>
</dbReference>
<dbReference type="RefSeq" id="WP_014967494.1">
    <property type="nucleotide sequence ID" value="NC_018664.1"/>
</dbReference>
<dbReference type="GO" id="GO:0071555">
    <property type="term" value="P:cell wall organization"/>
    <property type="evidence" value="ECO:0007669"/>
    <property type="project" value="TreeGrafter"/>
</dbReference>
<evidence type="ECO:0000259" key="12">
    <source>
        <dbReference type="Pfam" id="PF00905"/>
    </source>
</evidence>
<protein>
    <recommendedName>
        <fullName evidence="5">beta-lactamase</fullName>
        <ecNumber evidence="5">3.5.2.6</ecNumber>
    </recommendedName>
</protein>
<dbReference type="KEGG" id="cad:Curi_c13470"/>
<keyword evidence="11" id="KW-0812">Transmembrane</keyword>
<evidence type="ECO:0000256" key="11">
    <source>
        <dbReference type="SAM" id="Phobius"/>
    </source>
</evidence>
<evidence type="ECO:0000256" key="5">
    <source>
        <dbReference type="ARBA" id="ARBA00012865"/>
    </source>
</evidence>
<organism evidence="14 15">
    <name type="scientific">Gottschalkia acidurici (strain ATCC 7906 / DSM 604 / BCRC 14475 / CIP 104303 / KCTC 5404 / NCIMB 10678 / 9a)</name>
    <name type="common">Clostridium acidurici</name>
    <dbReference type="NCBI Taxonomy" id="1128398"/>
    <lineage>
        <taxon>Bacteria</taxon>
        <taxon>Bacillati</taxon>
        <taxon>Bacillota</taxon>
        <taxon>Tissierellia</taxon>
        <taxon>Tissierellales</taxon>
        <taxon>Gottschalkiaceae</taxon>
        <taxon>Gottschalkia</taxon>
    </lineage>
</organism>
<keyword evidence="14" id="KW-0808">Transferase</keyword>
<dbReference type="SUPFAM" id="SSF56601">
    <property type="entry name" value="beta-lactamase/transpeptidase-like"/>
    <property type="match status" value="1"/>
</dbReference>
<dbReference type="EMBL" id="CP003326">
    <property type="protein sequence ID" value="AFS78357.1"/>
    <property type="molecule type" value="Genomic_DNA"/>
</dbReference>
<dbReference type="HOGENOM" id="CLU_009289_6_3_9"/>
<dbReference type="OrthoDB" id="2985542at2"/>
<dbReference type="AlphaFoldDB" id="K0AZZ4"/>
<keyword evidence="10" id="KW-0175">Coiled coil</keyword>
<sequence length="558" mass="61903">MGKYEKDNTYKRAKIIASFMVSIFLSLMVRLYFIQMVKGEKYQELAMNQQIFNIESSLSRGIIFDRNGKKFTNQDEEKVLYIFKKNIKDNKKNIEELKKALKYSNKEIEKLLNSSDSVIEISLDNKDVNLDKLSNIKDVVIVDKQKRNNDKNILAHVIGYINEKDNIGLSGIEKAFDKEPLKANINHGKTPIFVDAKQRVIPGVSADIGRGEVTGIANSLKLTIDYDIQEKTEEILDKSRKKGAVVVSEVDSGDIIAMASRPNVDLTNIKEELNKHDQRFFNKSLELSYPPGSIFKVPVLLAALEKDEVSLEDKIFCKGYEEVENTIINCNKKGGHGEITVFEGLYNSCNSTFIQIGKKIGAEEIVKTAKVLGFGEKINIGLEDESKGNLPKGKDLVGPAIGNISIGQGNIEVTPLQVTNMMMIVANGGVKKDMSIVDSYVTAQGAHGKKIRRESDQRVLSEDLVNMVKKGLDEVVQRGTASNIEMRSIGGGGGKTGSAQAVLNGKETVHAWFTGYFPKDKPKYVITVFIESGDSGSTQAAPVFEKVAKEIYKIENKK</sequence>
<keyword evidence="8 11" id="KW-0472">Membrane</keyword>
<feature type="coiled-coil region" evidence="10">
    <location>
        <begin position="87"/>
        <end position="114"/>
    </location>
</feature>
<dbReference type="GO" id="GO:0008658">
    <property type="term" value="F:penicillin binding"/>
    <property type="evidence" value="ECO:0007669"/>
    <property type="project" value="InterPro"/>
</dbReference>
<dbReference type="InterPro" id="IPR012338">
    <property type="entry name" value="Beta-lactam/transpept-like"/>
</dbReference>
<evidence type="ECO:0000256" key="9">
    <source>
        <dbReference type="ARBA" id="ARBA00023251"/>
    </source>
</evidence>
<name>K0AZZ4_GOTA9</name>
<dbReference type="Gene3D" id="3.40.710.10">
    <property type="entry name" value="DD-peptidase/beta-lactamase superfamily"/>
    <property type="match status" value="1"/>
</dbReference>
<feature type="domain" description="Penicillin-binding protein dimerisation" evidence="13">
    <location>
        <begin position="59"/>
        <end position="179"/>
    </location>
</feature>
<evidence type="ECO:0000256" key="3">
    <source>
        <dbReference type="ARBA" id="ARBA00007171"/>
    </source>
</evidence>
<gene>
    <name evidence="14" type="primary">spoVD2</name>
    <name evidence="14" type="ordered locus">Curi_c13470</name>
</gene>
<comment type="subcellular location">
    <subcellularLocation>
        <location evidence="2">Membrane</location>
    </subcellularLocation>
</comment>
<dbReference type="EC" id="3.5.2.6" evidence="5"/>
<feature type="domain" description="Penicillin-binding protein transpeptidase" evidence="12">
    <location>
        <begin position="243"/>
        <end position="548"/>
    </location>
</feature>
<dbReference type="Proteomes" id="UP000006094">
    <property type="component" value="Chromosome"/>
</dbReference>
<dbReference type="Gene3D" id="3.90.1310.10">
    <property type="entry name" value="Penicillin-binding protein 2a (Domain 2)"/>
    <property type="match status" value="1"/>
</dbReference>
<evidence type="ECO:0000256" key="6">
    <source>
        <dbReference type="ARBA" id="ARBA00022729"/>
    </source>
</evidence>
<evidence type="ECO:0000256" key="10">
    <source>
        <dbReference type="SAM" id="Coils"/>
    </source>
</evidence>
<evidence type="ECO:0000313" key="15">
    <source>
        <dbReference type="Proteomes" id="UP000006094"/>
    </source>
</evidence>
<feature type="transmembrane region" description="Helical" evidence="11">
    <location>
        <begin position="12"/>
        <end position="33"/>
    </location>
</feature>
<reference evidence="14 15" key="1">
    <citation type="journal article" date="2012" name="PLoS ONE">
        <title>The purine-utilizing bacterium Clostridium acidurici 9a: a genome-guided metabolic reconsideration.</title>
        <authorList>
            <person name="Hartwich K."/>
            <person name="Poehlein A."/>
            <person name="Daniel R."/>
        </authorList>
    </citation>
    <scope>NUCLEOTIDE SEQUENCE [LARGE SCALE GENOMIC DNA]</scope>
    <source>
        <strain evidence="15">ATCC 7906 / DSM 604 / BCRC 14475 / CIP 104303 / KCTC 5404 / NCIMB 10678 / 9a</strain>
    </source>
</reference>
<accession>K0AZZ4</accession>
<evidence type="ECO:0000256" key="4">
    <source>
        <dbReference type="ARBA" id="ARBA00007898"/>
    </source>
</evidence>
<dbReference type="InterPro" id="IPR036138">
    <property type="entry name" value="PBP_dimer_sf"/>
</dbReference>
<dbReference type="SUPFAM" id="SSF56519">
    <property type="entry name" value="Penicillin binding protein dimerisation domain"/>
    <property type="match status" value="1"/>
</dbReference>
<dbReference type="Pfam" id="PF03717">
    <property type="entry name" value="PBP_dimer"/>
    <property type="match status" value="1"/>
</dbReference>
<keyword evidence="15" id="KW-1185">Reference proteome</keyword>
<evidence type="ECO:0000256" key="7">
    <source>
        <dbReference type="ARBA" id="ARBA00022801"/>
    </source>
</evidence>
<comment type="similarity">
    <text evidence="3">Belongs to the transpeptidase family.</text>
</comment>
<evidence type="ECO:0000259" key="13">
    <source>
        <dbReference type="Pfam" id="PF03717"/>
    </source>
</evidence>
<dbReference type="InterPro" id="IPR050515">
    <property type="entry name" value="Beta-lactam/transpept"/>
</dbReference>
<comment type="similarity">
    <text evidence="4">Belongs to the class-D beta-lactamase family.</text>
</comment>
<keyword evidence="6" id="KW-0732">Signal</keyword>
<keyword evidence="9" id="KW-0046">Antibiotic resistance</keyword>
<evidence type="ECO:0000256" key="1">
    <source>
        <dbReference type="ARBA" id="ARBA00001526"/>
    </source>
</evidence>